<dbReference type="EMBL" id="JAEHOC010000001">
    <property type="protein sequence ID" value="KAG2446332.1"/>
    <property type="molecule type" value="Genomic_DNA"/>
</dbReference>
<feature type="region of interest" description="Disordered" evidence="1">
    <location>
        <begin position="1"/>
        <end position="51"/>
    </location>
</feature>
<protein>
    <submittedName>
        <fullName evidence="2">Uncharacterized protein</fullName>
    </submittedName>
</protein>
<gene>
    <name evidence="2" type="ORF">HXX76_000920</name>
</gene>
<feature type="compositionally biased region" description="Basic residues" evidence="1">
    <location>
        <begin position="13"/>
        <end position="23"/>
    </location>
</feature>
<name>A0A836B3A1_CHLIN</name>
<organism evidence="2 3">
    <name type="scientific">Chlamydomonas incerta</name>
    <dbReference type="NCBI Taxonomy" id="51695"/>
    <lineage>
        <taxon>Eukaryota</taxon>
        <taxon>Viridiplantae</taxon>
        <taxon>Chlorophyta</taxon>
        <taxon>core chlorophytes</taxon>
        <taxon>Chlorophyceae</taxon>
        <taxon>CS clade</taxon>
        <taxon>Chlamydomonadales</taxon>
        <taxon>Chlamydomonadaceae</taxon>
        <taxon>Chlamydomonas</taxon>
    </lineage>
</organism>
<evidence type="ECO:0000313" key="2">
    <source>
        <dbReference type="EMBL" id="KAG2446332.1"/>
    </source>
</evidence>
<feature type="region of interest" description="Disordered" evidence="1">
    <location>
        <begin position="71"/>
        <end position="101"/>
    </location>
</feature>
<dbReference type="OrthoDB" id="562964at2759"/>
<evidence type="ECO:0000256" key="1">
    <source>
        <dbReference type="SAM" id="MobiDB-lite"/>
    </source>
</evidence>
<accession>A0A836B3A1</accession>
<comment type="caution">
    <text evidence="2">The sequence shown here is derived from an EMBL/GenBank/DDBJ whole genome shotgun (WGS) entry which is preliminary data.</text>
</comment>
<feature type="compositionally biased region" description="Low complexity" evidence="1">
    <location>
        <begin position="1"/>
        <end position="12"/>
    </location>
</feature>
<evidence type="ECO:0000313" key="3">
    <source>
        <dbReference type="Proteomes" id="UP000650467"/>
    </source>
</evidence>
<reference evidence="2" key="1">
    <citation type="journal article" date="2020" name="bioRxiv">
        <title>Comparative genomics of Chlamydomonas.</title>
        <authorList>
            <person name="Craig R.J."/>
            <person name="Hasan A.R."/>
            <person name="Ness R.W."/>
            <person name="Keightley P.D."/>
        </authorList>
    </citation>
    <scope>NUCLEOTIDE SEQUENCE</scope>
    <source>
        <strain evidence="2">SAG 7.73</strain>
    </source>
</reference>
<proteinExistence type="predicted"/>
<sequence>MVAPAAAASMPLLRRRPPLLLRRRVPEDAPDSGSKTPSGAAAAAGAGAGHRSVAVRQFRFADMRAGRSMARDVDTGELGEGLPGNAATCAPLPENATEEERRAYEMRRARTGAYGDGRVGPVDTLTLQREMRRKALLDQMKNNAWS</sequence>
<dbReference type="Proteomes" id="UP000650467">
    <property type="component" value="Unassembled WGS sequence"/>
</dbReference>
<dbReference type="AlphaFoldDB" id="A0A836B3A1"/>
<keyword evidence="3" id="KW-1185">Reference proteome</keyword>